<reference evidence="3" key="2">
    <citation type="submission" date="2020-10" db="UniProtKB">
        <authorList>
            <consortium name="WormBaseParasite"/>
        </authorList>
    </citation>
    <scope>IDENTIFICATION</scope>
</reference>
<evidence type="ECO:0000313" key="2">
    <source>
        <dbReference type="Proteomes" id="UP000492821"/>
    </source>
</evidence>
<organism evidence="2 3">
    <name type="scientific">Panagrellus redivivus</name>
    <name type="common">Microworm</name>
    <dbReference type="NCBI Taxonomy" id="6233"/>
    <lineage>
        <taxon>Eukaryota</taxon>
        <taxon>Metazoa</taxon>
        <taxon>Ecdysozoa</taxon>
        <taxon>Nematoda</taxon>
        <taxon>Chromadorea</taxon>
        <taxon>Rhabditida</taxon>
        <taxon>Tylenchina</taxon>
        <taxon>Panagrolaimomorpha</taxon>
        <taxon>Panagrolaimoidea</taxon>
        <taxon>Panagrolaimidae</taxon>
        <taxon>Panagrellus</taxon>
    </lineage>
</organism>
<feature type="chain" id="PRO_5028928373" evidence="1">
    <location>
        <begin position="20"/>
        <end position="103"/>
    </location>
</feature>
<accession>A0A7E4UYC5</accession>
<sequence length="103" mass="11880">MTLYCKILVILIVVTTVSMRPYSKDDCDAERNEEWEECPGMGVPSCRQPIQTWGDGTCTPKKRCGCKKNYYIYKMNCVPASVCAEVYKDFDERLKRESGWDFG</sequence>
<evidence type="ECO:0000256" key="1">
    <source>
        <dbReference type="SAM" id="SignalP"/>
    </source>
</evidence>
<protein>
    <submittedName>
        <fullName evidence="3">TIL domain-containing protein</fullName>
    </submittedName>
</protein>
<dbReference type="AlphaFoldDB" id="A0A7E4UYC5"/>
<evidence type="ECO:0000313" key="3">
    <source>
        <dbReference type="WBParaSite" id="Pan_g14294.t1"/>
    </source>
</evidence>
<proteinExistence type="predicted"/>
<feature type="signal peptide" evidence="1">
    <location>
        <begin position="1"/>
        <end position="19"/>
    </location>
</feature>
<reference evidence="2" key="1">
    <citation type="journal article" date="2013" name="Genetics">
        <title>The draft genome and transcriptome of Panagrellus redivivus are shaped by the harsh demands of a free-living lifestyle.</title>
        <authorList>
            <person name="Srinivasan J."/>
            <person name="Dillman A.R."/>
            <person name="Macchietto M.G."/>
            <person name="Heikkinen L."/>
            <person name="Lakso M."/>
            <person name="Fracchia K.M."/>
            <person name="Antoshechkin I."/>
            <person name="Mortazavi A."/>
            <person name="Wong G."/>
            <person name="Sternberg P.W."/>
        </authorList>
    </citation>
    <scope>NUCLEOTIDE SEQUENCE [LARGE SCALE GENOMIC DNA]</scope>
    <source>
        <strain evidence="2">MT8872</strain>
    </source>
</reference>
<keyword evidence="2" id="KW-1185">Reference proteome</keyword>
<keyword evidence="1" id="KW-0732">Signal</keyword>
<dbReference type="WBParaSite" id="Pan_g14294.t1">
    <property type="protein sequence ID" value="Pan_g14294.t1"/>
    <property type="gene ID" value="Pan_g14294"/>
</dbReference>
<name>A0A7E4UYC5_PANRE</name>
<dbReference type="Proteomes" id="UP000492821">
    <property type="component" value="Unassembled WGS sequence"/>
</dbReference>